<organism evidence="1 2">
    <name type="scientific">Trichonephila clavata</name>
    <name type="common">Joro spider</name>
    <name type="synonym">Nephila clavata</name>
    <dbReference type="NCBI Taxonomy" id="2740835"/>
    <lineage>
        <taxon>Eukaryota</taxon>
        <taxon>Metazoa</taxon>
        <taxon>Ecdysozoa</taxon>
        <taxon>Arthropoda</taxon>
        <taxon>Chelicerata</taxon>
        <taxon>Arachnida</taxon>
        <taxon>Araneae</taxon>
        <taxon>Araneomorphae</taxon>
        <taxon>Entelegynae</taxon>
        <taxon>Araneoidea</taxon>
        <taxon>Nephilidae</taxon>
        <taxon>Trichonephila</taxon>
    </lineage>
</organism>
<protein>
    <submittedName>
        <fullName evidence="1">Uncharacterized protein</fullName>
    </submittedName>
</protein>
<accession>A0A8X6H8Y4</accession>
<reference evidence="1" key="1">
    <citation type="submission" date="2020-07" db="EMBL/GenBank/DDBJ databases">
        <title>Multicomponent nature underlies the extraordinary mechanical properties of spider dragline silk.</title>
        <authorList>
            <person name="Kono N."/>
            <person name="Nakamura H."/>
            <person name="Mori M."/>
            <person name="Yoshida Y."/>
            <person name="Ohtoshi R."/>
            <person name="Malay A.D."/>
            <person name="Moran D.A.P."/>
            <person name="Tomita M."/>
            <person name="Numata K."/>
            <person name="Arakawa K."/>
        </authorList>
    </citation>
    <scope>NUCLEOTIDE SEQUENCE</scope>
</reference>
<name>A0A8X6H8Y4_TRICU</name>
<dbReference type="AlphaFoldDB" id="A0A8X6H8Y4"/>
<evidence type="ECO:0000313" key="1">
    <source>
        <dbReference type="EMBL" id="GFQ98488.1"/>
    </source>
</evidence>
<sequence>MLSVHHHDLRFYDVVHSFSRFSVPRRKRDDICGLRLSDDLHEKVWFQRNRTEFSPGSHIHPVGHHHAECLGHEELQNRHQHHQVRKILHFRINYDQSVFGIVTEETLTKF</sequence>
<proteinExistence type="predicted"/>
<dbReference type="Proteomes" id="UP000887116">
    <property type="component" value="Unassembled WGS sequence"/>
</dbReference>
<gene>
    <name evidence="1" type="ORF">TNCT_238201</name>
</gene>
<dbReference type="EMBL" id="BMAO01014981">
    <property type="protein sequence ID" value="GFQ98488.1"/>
    <property type="molecule type" value="Genomic_DNA"/>
</dbReference>
<evidence type="ECO:0000313" key="2">
    <source>
        <dbReference type="Proteomes" id="UP000887116"/>
    </source>
</evidence>
<keyword evidence="2" id="KW-1185">Reference proteome</keyword>
<comment type="caution">
    <text evidence="1">The sequence shown here is derived from an EMBL/GenBank/DDBJ whole genome shotgun (WGS) entry which is preliminary data.</text>
</comment>
<dbReference type="OrthoDB" id="10301428at2759"/>